<evidence type="ECO:0000313" key="2">
    <source>
        <dbReference type="Proteomes" id="UP000077266"/>
    </source>
</evidence>
<gene>
    <name evidence="1" type="ORF">EXIGLDRAFT_623753</name>
</gene>
<organism evidence="1 2">
    <name type="scientific">Exidia glandulosa HHB12029</name>
    <dbReference type="NCBI Taxonomy" id="1314781"/>
    <lineage>
        <taxon>Eukaryota</taxon>
        <taxon>Fungi</taxon>
        <taxon>Dikarya</taxon>
        <taxon>Basidiomycota</taxon>
        <taxon>Agaricomycotina</taxon>
        <taxon>Agaricomycetes</taxon>
        <taxon>Auriculariales</taxon>
        <taxon>Exidiaceae</taxon>
        <taxon>Exidia</taxon>
    </lineage>
</organism>
<accession>A0A165DLD7</accession>
<protein>
    <submittedName>
        <fullName evidence="1">Uncharacterized protein</fullName>
    </submittedName>
</protein>
<evidence type="ECO:0000313" key="1">
    <source>
        <dbReference type="EMBL" id="KZV84831.1"/>
    </source>
</evidence>
<dbReference type="Proteomes" id="UP000077266">
    <property type="component" value="Unassembled WGS sequence"/>
</dbReference>
<keyword evidence="2" id="KW-1185">Reference proteome</keyword>
<dbReference type="AlphaFoldDB" id="A0A165DLD7"/>
<dbReference type="OrthoDB" id="3051324at2759"/>
<name>A0A165DLD7_EXIGL</name>
<reference evidence="1 2" key="1">
    <citation type="journal article" date="2016" name="Mol. Biol. Evol.">
        <title>Comparative Genomics of Early-Diverging Mushroom-Forming Fungi Provides Insights into the Origins of Lignocellulose Decay Capabilities.</title>
        <authorList>
            <person name="Nagy L.G."/>
            <person name="Riley R."/>
            <person name="Tritt A."/>
            <person name="Adam C."/>
            <person name="Daum C."/>
            <person name="Floudas D."/>
            <person name="Sun H."/>
            <person name="Yadav J.S."/>
            <person name="Pangilinan J."/>
            <person name="Larsson K.H."/>
            <person name="Matsuura K."/>
            <person name="Barry K."/>
            <person name="Labutti K."/>
            <person name="Kuo R."/>
            <person name="Ohm R.A."/>
            <person name="Bhattacharya S.S."/>
            <person name="Shirouzu T."/>
            <person name="Yoshinaga Y."/>
            <person name="Martin F.M."/>
            <person name="Grigoriev I.V."/>
            <person name="Hibbett D.S."/>
        </authorList>
    </citation>
    <scope>NUCLEOTIDE SEQUENCE [LARGE SCALE GENOMIC DNA]</scope>
    <source>
        <strain evidence="1 2">HHB12029</strain>
    </source>
</reference>
<dbReference type="InParanoid" id="A0A165DLD7"/>
<sequence length="295" mass="33232">LGLQKRSQLCILFSETGLWPLKFRRLALQLRYLCYTLTLPDTHLASRAVKESIQSARNAQSGWFSDLRRAAGTIGLEVSAEPTPENIAALEPSLKTALYRHIQDSVNTSPKLELLHSRPAYIGQQRKLAPPLEFRAYLRVKGRTHRQALTSLVLSDHCLSIEMLRRGTRSRAESVPRALRLCRLCLSAIEDPIHALFVCSASQELRGYRVAFWDSYDLTMAGTPPEHRGFSSAELQRLPYKECFPALLSSTESASVLAVYATRVLSLFQHRPMYEPSDEEITAYIEAHGQEGHPD</sequence>
<proteinExistence type="predicted"/>
<dbReference type="EMBL" id="KV426209">
    <property type="protein sequence ID" value="KZV84831.1"/>
    <property type="molecule type" value="Genomic_DNA"/>
</dbReference>
<feature type="non-terminal residue" evidence="1">
    <location>
        <position position="1"/>
    </location>
</feature>